<dbReference type="Proteomes" id="UP000276634">
    <property type="component" value="Unassembled WGS sequence"/>
</dbReference>
<dbReference type="NCBIfam" id="TIGR01490">
    <property type="entry name" value="HAD-SF-IB-hyp1"/>
    <property type="match status" value="1"/>
</dbReference>
<dbReference type="Gene3D" id="1.20.1440.100">
    <property type="entry name" value="SG protein - dephosphorylation function"/>
    <property type="match status" value="1"/>
</dbReference>
<proteinExistence type="predicted"/>
<organism evidence="4 5">
    <name type="scientific">Inmirania thermothiophila</name>
    <dbReference type="NCBI Taxonomy" id="1750597"/>
    <lineage>
        <taxon>Bacteria</taxon>
        <taxon>Pseudomonadati</taxon>
        <taxon>Pseudomonadota</taxon>
        <taxon>Gammaproteobacteria</taxon>
        <taxon>Chromatiales</taxon>
        <taxon>Ectothiorhodospiraceae</taxon>
        <taxon>Inmirania</taxon>
    </lineage>
</organism>
<reference evidence="4 5" key="1">
    <citation type="submission" date="2018-11" db="EMBL/GenBank/DDBJ databases">
        <title>Genomic Encyclopedia of Type Strains, Phase IV (KMG-IV): sequencing the most valuable type-strain genomes for metagenomic binning, comparative biology and taxonomic classification.</title>
        <authorList>
            <person name="Goeker M."/>
        </authorList>
    </citation>
    <scope>NUCLEOTIDE SEQUENCE [LARGE SCALE GENOMIC DNA]</scope>
    <source>
        <strain evidence="4 5">DSM 100275</strain>
    </source>
</reference>
<protein>
    <submittedName>
        <fullName evidence="4">HAD superfamily hydrolase (TIGR01490 family)</fullName>
    </submittedName>
</protein>
<keyword evidence="3" id="KW-0460">Magnesium</keyword>
<dbReference type="GO" id="GO:0016787">
    <property type="term" value="F:hydrolase activity"/>
    <property type="evidence" value="ECO:0007669"/>
    <property type="project" value="UniProtKB-KW"/>
</dbReference>
<keyword evidence="1" id="KW-0479">Metal-binding</keyword>
<comment type="caution">
    <text evidence="4">The sequence shown here is derived from an EMBL/GenBank/DDBJ whole genome shotgun (WGS) entry which is preliminary data.</text>
</comment>
<dbReference type="RefSeq" id="WP_170165015.1">
    <property type="nucleotide sequence ID" value="NZ_RJVI01000001.1"/>
</dbReference>
<dbReference type="NCBIfam" id="TIGR01488">
    <property type="entry name" value="HAD-SF-IB"/>
    <property type="match status" value="1"/>
</dbReference>
<dbReference type="InterPro" id="IPR006385">
    <property type="entry name" value="HAD_hydro_SerB1"/>
</dbReference>
<evidence type="ECO:0000256" key="2">
    <source>
        <dbReference type="ARBA" id="ARBA00022801"/>
    </source>
</evidence>
<dbReference type="SUPFAM" id="SSF56784">
    <property type="entry name" value="HAD-like"/>
    <property type="match status" value="1"/>
</dbReference>
<accession>A0A3N1Y753</accession>
<dbReference type="PANTHER" id="PTHR43344">
    <property type="entry name" value="PHOSPHOSERINE PHOSPHATASE"/>
    <property type="match status" value="1"/>
</dbReference>
<keyword evidence="5" id="KW-1185">Reference proteome</keyword>
<evidence type="ECO:0000313" key="4">
    <source>
        <dbReference type="EMBL" id="ROR34654.1"/>
    </source>
</evidence>
<evidence type="ECO:0000313" key="5">
    <source>
        <dbReference type="Proteomes" id="UP000276634"/>
    </source>
</evidence>
<name>A0A3N1Y753_9GAMM</name>
<dbReference type="EMBL" id="RJVI01000001">
    <property type="protein sequence ID" value="ROR34654.1"/>
    <property type="molecule type" value="Genomic_DNA"/>
</dbReference>
<dbReference type="Pfam" id="PF12710">
    <property type="entry name" value="HAD"/>
    <property type="match status" value="1"/>
</dbReference>
<dbReference type="InterPro" id="IPR036412">
    <property type="entry name" value="HAD-like_sf"/>
</dbReference>
<dbReference type="Gene3D" id="3.40.50.1000">
    <property type="entry name" value="HAD superfamily/HAD-like"/>
    <property type="match status" value="1"/>
</dbReference>
<evidence type="ECO:0000256" key="3">
    <source>
        <dbReference type="ARBA" id="ARBA00022842"/>
    </source>
</evidence>
<gene>
    <name evidence="4" type="ORF">EDC57_0555</name>
</gene>
<dbReference type="GO" id="GO:0046872">
    <property type="term" value="F:metal ion binding"/>
    <property type="evidence" value="ECO:0007669"/>
    <property type="project" value="UniProtKB-KW"/>
</dbReference>
<evidence type="ECO:0000256" key="1">
    <source>
        <dbReference type="ARBA" id="ARBA00022723"/>
    </source>
</evidence>
<sequence length="214" mass="23295">MRLVLVDVDGTLLEGTSSERRFFRHLLRRGLLGPAQLGAFLAFAVRHRRRYGADVWKKDKAYLAGLRLEPVAAEAERFVARRLLPAVRPVMRRRIEGHRAAGDVLALLTGTPAFLARPLAEALAIPHVIATRCDLRAGRFTAAPPPVHPYGAEKERLARALAAELRLPLEEAVAYADSASDRPLLAAVGEAVAVHPDTGLRSEARGLGWEILGG</sequence>
<dbReference type="InterPro" id="IPR023214">
    <property type="entry name" value="HAD_sf"/>
</dbReference>
<keyword evidence="2 4" id="KW-0378">Hydrolase</keyword>
<dbReference type="InterPro" id="IPR050582">
    <property type="entry name" value="HAD-like_SerB"/>
</dbReference>
<dbReference type="PANTHER" id="PTHR43344:SF13">
    <property type="entry name" value="PHOSPHATASE RV3661-RELATED"/>
    <property type="match status" value="1"/>
</dbReference>
<dbReference type="AlphaFoldDB" id="A0A3N1Y753"/>